<sequence>MDPHSMNNLDRLSLKYVVGINEFIDIAKQFLDTKGMVLCPCCRCVNKQLQSMWVIKLHLITHDFLSTYTAKWYHDGEQVEEVQNKELFDSEEVDENDNLARGLHDAIGGEYFDIGPTSNFTND</sequence>
<comment type="caution">
    <text evidence="2">The sequence shown here is derived from an EMBL/GenBank/DDBJ whole genome shotgun (WGS) entry which is preliminary data.</text>
</comment>
<name>A0A7J6H198_CANSA</name>
<dbReference type="InterPro" id="IPR029480">
    <property type="entry name" value="Transpos_assoc"/>
</dbReference>
<dbReference type="Pfam" id="PF13963">
    <property type="entry name" value="Transpos_assoc"/>
    <property type="match status" value="1"/>
</dbReference>
<evidence type="ECO:0000313" key="2">
    <source>
        <dbReference type="EMBL" id="KAF4388159.1"/>
    </source>
</evidence>
<proteinExistence type="predicted"/>
<organism evidence="2 3">
    <name type="scientific">Cannabis sativa</name>
    <name type="common">Hemp</name>
    <name type="synonym">Marijuana</name>
    <dbReference type="NCBI Taxonomy" id="3483"/>
    <lineage>
        <taxon>Eukaryota</taxon>
        <taxon>Viridiplantae</taxon>
        <taxon>Streptophyta</taxon>
        <taxon>Embryophyta</taxon>
        <taxon>Tracheophyta</taxon>
        <taxon>Spermatophyta</taxon>
        <taxon>Magnoliopsida</taxon>
        <taxon>eudicotyledons</taxon>
        <taxon>Gunneridae</taxon>
        <taxon>Pentapetalae</taxon>
        <taxon>rosids</taxon>
        <taxon>fabids</taxon>
        <taxon>Rosales</taxon>
        <taxon>Cannabaceae</taxon>
        <taxon>Cannabis</taxon>
    </lineage>
</organism>
<keyword evidence="3" id="KW-1185">Reference proteome</keyword>
<gene>
    <name evidence="2" type="ORF">G4B88_021855</name>
</gene>
<evidence type="ECO:0000259" key="1">
    <source>
        <dbReference type="Pfam" id="PF13963"/>
    </source>
</evidence>
<reference evidence="2 3" key="1">
    <citation type="journal article" date="2020" name="bioRxiv">
        <title>Sequence and annotation of 42 cannabis genomes reveals extensive copy number variation in cannabinoid synthesis and pathogen resistance genes.</title>
        <authorList>
            <person name="Mckernan K.J."/>
            <person name="Helbert Y."/>
            <person name="Kane L.T."/>
            <person name="Ebling H."/>
            <person name="Zhang L."/>
            <person name="Liu B."/>
            <person name="Eaton Z."/>
            <person name="Mclaughlin S."/>
            <person name="Kingan S."/>
            <person name="Baybayan P."/>
            <person name="Concepcion G."/>
            <person name="Jordan M."/>
            <person name="Riva A."/>
            <person name="Barbazuk W."/>
            <person name="Harkins T."/>
        </authorList>
    </citation>
    <scope>NUCLEOTIDE SEQUENCE [LARGE SCALE GENOMIC DNA]</scope>
    <source>
        <strain evidence="3">cv. Jamaican Lion 4</strain>
        <tissue evidence="2">Leaf</tissue>
    </source>
</reference>
<dbReference type="EMBL" id="JAATIQ010000075">
    <property type="protein sequence ID" value="KAF4388159.1"/>
    <property type="molecule type" value="Genomic_DNA"/>
</dbReference>
<evidence type="ECO:0000313" key="3">
    <source>
        <dbReference type="Proteomes" id="UP000583929"/>
    </source>
</evidence>
<accession>A0A7J6H198</accession>
<feature type="domain" description="Transposase-associated" evidence="1">
    <location>
        <begin position="6"/>
        <end position="77"/>
    </location>
</feature>
<dbReference type="Proteomes" id="UP000583929">
    <property type="component" value="Unassembled WGS sequence"/>
</dbReference>
<dbReference type="AlphaFoldDB" id="A0A7J6H198"/>
<protein>
    <recommendedName>
        <fullName evidence="1">Transposase-associated domain-containing protein</fullName>
    </recommendedName>
</protein>